<feature type="domain" description="Nudix hydrolase" evidence="4">
    <location>
        <begin position="71"/>
        <end position="197"/>
    </location>
</feature>
<accession>A0A327S506</accession>
<gene>
    <name evidence="5" type="ORF">LX77_03046</name>
</gene>
<dbReference type="Pfam" id="PF00293">
    <property type="entry name" value="NUDIX"/>
    <property type="match status" value="1"/>
</dbReference>
<evidence type="ECO:0000256" key="3">
    <source>
        <dbReference type="ARBA" id="ARBA00022842"/>
    </source>
</evidence>
<evidence type="ECO:0000256" key="2">
    <source>
        <dbReference type="ARBA" id="ARBA00022801"/>
    </source>
</evidence>
<sequence>MIEYMYKVFVNDKPIILTTKVKKEKHFKNYLLSTVNIGKVIKELNTTNLESVHLIGKNEDKLLKSFLKKLPNVVAGGGKVFNDKGEVLFIYRNDKWDLPKGKIEGKENIEETAVREVEEETKVNGLKIVAPLETTYHIFKRNGRHQLKITYWFEMTSAYKGELEPQQDEGITEVKWLNPKQIKEAMQNSYANIRILV</sequence>
<dbReference type="GO" id="GO:0016787">
    <property type="term" value="F:hydrolase activity"/>
    <property type="evidence" value="ECO:0007669"/>
    <property type="project" value="UniProtKB-KW"/>
</dbReference>
<keyword evidence="6" id="KW-1185">Reference proteome</keyword>
<protein>
    <submittedName>
        <fullName evidence="5">ADP-ribose pyrophosphatase YjhB (NUDIX family)</fullName>
    </submittedName>
</protein>
<comment type="caution">
    <text evidence="5">The sequence shown here is derived from an EMBL/GenBank/DDBJ whole genome shotgun (WGS) entry which is preliminary data.</text>
</comment>
<dbReference type="Proteomes" id="UP000248987">
    <property type="component" value="Unassembled WGS sequence"/>
</dbReference>
<evidence type="ECO:0000259" key="4">
    <source>
        <dbReference type="PROSITE" id="PS51462"/>
    </source>
</evidence>
<comment type="cofactor">
    <cofactor evidence="1">
        <name>Mg(2+)</name>
        <dbReference type="ChEBI" id="CHEBI:18420"/>
    </cofactor>
</comment>
<dbReference type="EMBL" id="QLLQ01000014">
    <property type="protein sequence ID" value="RAJ20787.1"/>
    <property type="molecule type" value="Genomic_DNA"/>
</dbReference>
<dbReference type="PANTHER" id="PTHR43046">
    <property type="entry name" value="GDP-MANNOSE MANNOSYL HYDROLASE"/>
    <property type="match status" value="1"/>
</dbReference>
<keyword evidence="2" id="KW-0378">Hydrolase</keyword>
<evidence type="ECO:0000313" key="6">
    <source>
        <dbReference type="Proteomes" id="UP000248987"/>
    </source>
</evidence>
<name>A0A327S506_9FLAO</name>
<proteinExistence type="predicted"/>
<organism evidence="5 6">
    <name type="scientific">Gelidibacter algens</name>
    <dbReference type="NCBI Taxonomy" id="49280"/>
    <lineage>
        <taxon>Bacteria</taxon>
        <taxon>Pseudomonadati</taxon>
        <taxon>Bacteroidota</taxon>
        <taxon>Flavobacteriia</taxon>
        <taxon>Flavobacteriales</taxon>
        <taxon>Flavobacteriaceae</taxon>
        <taxon>Gelidibacter</taxon>
    </lineage>
</organism>
<dbReference type="Gene3D" id="3.90.79.10">
    <property type="entry name" value="Nucleoside Triphosphate Pyrophosphohydrolase"/>
    <property type="match status" value="1"/>
</dbReference>
<dbReference type="InterPro" id="IPR015797">
    <property type="entry name" value="NUDIX_hydrolase-like_dom_sf"/>
</dbReference>
<dbReference type="InterPro" id="IPR000086">
    <property type="entry name" value="NUDIX_hydrolase_dom"/>
</dbReference>
<dbReference type="PANTHER" id="PTHR43046:SF12">
    <property type="entry name" value="GDP-MANNOSE MANNOSYL HYDROLASE"/>
    <property type="match status" value="1"/>
</dbReference>
<dbReference type="SUPFAM" id="SSF55811">
    <property type="entry name" value="Nudix"/>
    <property type="match status" value="1"/>
</dbReference>
<evidence type="ECO:0000256" key="1">
    <source>
        <dbReference type="ARBA" id="ARBA00001946"/>
    </source>
</evidence>
<keyword evidence="3" id="KW-0460">Magnesium</keyword>
<reference evidence="5 6" key="1">
    <citation type="submission" date="2018-06" db="EMBL/GenBank/DDBJ databases">
        <title>Genomic Encyclopedia of Archaeal and Bacterial Type Strains, Phase II (KMG-II): from individual species to whole genera.</title>
        <authorList>
            <person name="Goeker M."/>
        </authorList>
    </citation>
    <scope>NUCLEOTIDE SEQUENCE [LARGE SCALE GENOMIC DNA]</scope>
    <source>
        <strain evidence="5 6">DSM 12408</strain>
    </source>
</reference>
<dbReference type="CDD" id="cd03673">
    <property type="entry name" value="NUDIX_Ap6A_hydrolase"/>
    <property type="match status" value="1"/>
</dbReference>
<dbReference type="PROSITE" id="PS51462">
    <property type="entry name" value="NUDIX"/>
    <property type="match status" value="1"/>
</dbReference>
<evidence type="ECO:0000313" key="5">
    <source>
        <dbReference type="EMBL" id="RAJ20787.1"/>
    </source>
</evidence>
<dbReference type="AlphaFoldDB" id="A0A327S506"/>